<dbReference type="EMBL" id="CP034235">
    <property type="protein sequence ID" value="QGQ97851.1"/>
    <property type="molecule type" value="Genomic_DNA"/>
</dbReference>
<evidence type="ECO:0000313" key="1">
    <source>
        <dbReference type="EMBL" id="QGQ97851.1"/>
    </source>
</evidence>
<dbReference type="Proteomes" id="UP000426246">
    <property type="component" value="Chromosome"/>
</dbReference>
<name>A0A6B8RND3_9BACL</name>
<dbReference type="RefSeq" id="WP_155702952.1">
    <property type="nucleotide sequence ID" value="NZ_CP034235.1"/>
</dbReference>
<protein>
    <submittedName>
        <fullName evidence="1">Uncharacterized protein</fullName>
    </submittedName>
</protein>
<dbReference type="KEGG" id="ppsc:EHS13_24650"/>
<organism evidence="1 2">
    <name type="scientific">Paenibacillus psychroresistens</name>
    <dbReference type="NCBI Taxonomy" id="1778678"/>
    <lineage>
        <taxon>Bacteria</taxon>
        <taxon>Bacillati</taxon>
        <taxon>Bacillota</taxon>
        <taxon>Bacilli</taxon>
        <taxon>Bacillales</taxon>
        <taxon>Paenibacillaceae</taxon>
        <taxon>Paenibacillus</taxon>
    </lineage>
</organism>
<dbReference type="OrthoDB" id="2469045at2"/>
<evidence type="ECO:0000313" key="2">
    <source>
        <dbReference type="Proteomes" id="UP000426246"/>
    </source>
</evidence>
<gene>
    <name evidence="1" type="ORF">EHS13_24650</name>
</gene>
<proteinExistence type="predicted"/>
<keyword evidence="2" id="KW-1185">Reference proteome</keyword>
<accession>A0A6B8RND3</accession>
<dbReference type="AlphaFoldDB" id="A0A6B8RND3"/>
<reference evidence="2" key="1">
    <citation type="submission" date="2018-11" db="EMBL/GenBank/DDBJ databases">
        <title>Complete genome sequence of Paenibacillus sp. ML311-T8.</title>
        <authorList>
            <person name="Nam Y.-D."/>
            <person name="Kang J."/>
            <person name="Chung W.-H."/>
            <person name="Park Y.S."/>
        </authorList>
    </citation>
    <scope>NUCLEOTIDE SEQUENCE [LARGE SCALE GENOMIC DNA]</scope>
    <source>
        <strain evidence="2">ML311-T8</strain>
    </source>
</reference>
<sequence>MRYDICQLVKIVDMNDELIHEVEFDHGEVETPIPTIGATVVTYPLGLKEFTVVYDKRTNEGKRSKIVDLEINLLGERSVVKVLLETVTLIVGQHDIGEF</sequence>